<comment type="caution">
    <text evidence="5">The sequence shown here is derived from an EMBL/GenBank/DDBJ whole genome shotgun (WGS) entry which is preliminary data.</text>
</comment>
<reference evidence="5 6" key="1">
    <citation type="submission" date="2017-12" db="EMBL/GenBank/DDBJ databases">
        <title>Hemimetabolous genomes reveal molecular basis of termite eusociality.</title>
        <authorList>
            <person name="Harrison M.C."/>
            <person name="Jongepier E."/>
            <person name="Robertson H.M."/>
            <person name="Arning N."/>
            <person name="Bitard-Feildel T."/>
            <person name="Chao H."/>
            <person name="Childers C.P."/>
            <person name="Dinh H."/>
            <person name="Doddapaneni H."/>
            <person name="Dugan S."/>
            <person name="Gowin J."/>
            <person name="Greiner C."/>
            <person name="Han Y."/>
            <person name="Hu H."/>
            <person name="Hughes D.S.T."/>
            <person name="Huylmans A.-K."/>
            <person name="Kemena C."/>
            <person name="Kremer L.P.M."/>
            <person name="Lee S.L."/>
            <person name="Lopez-Ezquerra A."/>
            <person name="Mallet L."/>
            <person name="Monroy-Kuhn J.M."/>
            <person name="Moser A."/>
            <person name="Murali S.C."/>
            <person name="Muzny D.M."/>
            <person name="Otani S."/>
            <person name="Piulachs M.-D."/>
            <person name="Poelchau M."/>
            <person name="Qu J."/>
            <person name="Schaub F."/>
            <person name="Wada-Katsumata A."/>
            <person name="Worley K.C."/>
            <person name="Xie Q."/>
            <person name="Ylla G."/>
            <person name="Poulsen M."/>
            <person name="Gibbs R.A."/>
            <person name="Schal C."/>
            <person name="Richards S."/>
            <person name="Belles X."/>
            <person name="Korb J."/>
            <person name="Bornberg-Bauer E."/>
        </authorList>
    </citation>
    <scope>NUCLEOTIDE SEQUENCE [LARGE SCALE GENOMIC DNA]</scope>
    <source>
        <tissue evidence="5">Whole body</tissue>
    </source>
</reference>
<feature type="region of interest" description="Disordered" evidence="4">
    <location>
        <begin position="408"/>
        <end position="488"/>
    </location>
</feature>
<dbReference type="PANTHER" id="PTHR46680">
    <property type="entry name" value="NF-KAPPA-B INHIBITOR ALPHA"/>
    <property type="match status" value="1"/>
</dbReference>
<dbReference type="GO" id="GO:0005829">
    <property type="term" value="C:cytosol"/>
    <property type="evidence" value="ECO:0007669"/>
    <property type="project" value="TreeGrafter"/>
</dbReference>
<evidence type="ECO:0000313" key="5">
    <source>
        <dbReference type="EMBL" id="PNF20572.1"/>
    </source>
</evidence>
<evidence type="ECO:0000256" key="3">
    <source>
        <dbReference type="PROSITE-ProRule" id="PRU00023"/>
    </source>
</evidence>
<feature type="region of interest" description="Disordered" evidence="4">
    <location>
        <begin position="522"/>
        <end position="547"/>
    </location>
</feature>
<dbReference type="AlphaFoldDB" id="A0A2J7PW53"/>
<gene>
    <name evidence="5" type="ORF">B7P43_G04870</name>
</gene>
<feature type="compositionally biased region" description="Polar residues" evidence="4">
    <location>
        <begin position="443"/>
        <end position="453"/>
    </location>
</feature>
<dbReference type="GO" id="GO:0071356">
    <property type="term" value="P:cellular response to tumor necrosis factor"/>
    <property type="evidence" value="ECO:0007669"/>
    <property type="project" value="TreeGrafter"/>
</dbReference>
<dbReference type="SUPFAM" id="SSF48403">
    <property type="entry name" value="Ankyrin repeat"/>
    <property type="match status" value="1"/>
</dbReference>
<feature type="compositionally biased region" description="Polar residues" evidence="4">
    <location>
        <begin position="523"/>
        <end position="540"/>
    </location>
</feature>
<evidence type="ECO:0000256" key="1">
    <source>
        <dbReference type="ARBA" id="ARBA00022737"/>
    </source>
</evidence>
<dbReference type="OrthoDB" id="10254947at2759"/>
<dbReference type="PANTHER" id="PTHR46680:SF3">
    <property type="entry name" value="NF-KAPPA-B INHIBITOR CACTUS"/>
    <property type="match status" value="1"/>
</dbReference>
<dbReference type="GO" id="GO:0051059">
    <property type="term" value="F:NF-kappaB binding"/>
    <property type="evidence" value="ECO:0007669"/>
    <property type="project" value="TreeGrafter"/>
</dbReference>
<organism evidence="5 6">
    <name type="scientific">Cryptotermes secundus</name>
    <dbReference type="NCBI Taxonomy" id="105785"/>
    <lineage>
        <taxon>Eukaryota</taxon>
        <taxon>Metazoa</taxon>
        <taxon>Ecdysozoa</taxon>
        <taxon>Arthropoda</taxon>
        <taxon>Hexapoda</taxon>
        <taxon>Insecta</taxon>
        <taxon>Pterygota</taxon>
        <taxon>Neoptera</taxon>
        <taxon>Polyneoptera</taxon>
        <taxon>Dictyoptera</taxon>
        <taxon>Blattodea</taxon>
        <taxon>Blattoidea</taxon>
        <taxon>Termitoidae</taxon>
        <taxon>Kalotermitidae</taxon>
        <taxon>Cryptotermitinae</taxon>
        <taxon>Cryptotermes</taxon>
    </lineage>
</organism>
<dbReference type="PROSITE" id="PS50088">
    <property type="entry name" value="ANK_REPEAT"/>
    <property type="match status" value="4"/>
</dbReference>
<evidence type="ECO:0000256" key="2">
    <source>
        <dbReference type="ARBA" id="ARBA00023043"/>
    </source>
</evidence>
<dbReference type="InterPro" id="IPR036770">
    <property type="entry name" value="Ankyrin_rpt-contain_sf"/>
</dbReference>
<proteinExistence type="predicted"/>
<keyword evidence="6" id="KW-1185">Reference proteome</keyword>
<feature type="compositionally biased region" description="Polar residues" evidence="4">
    <location>
        <begin position="713"/>
        <end position="755"/>
    </location>
</feature>
<feature type="repeat" description="ANK" evidence="3">
    <location>
        <begin position="1042"/>
        <end position="1074"/>
    </location>
</feature>
<dbReference type="InParanoid" id="A0A2J7PW53"/>
<feature type="compositionally biased region" description="Polar residues" evidence="4">
    <location>
        <begin position="420"/>
        <end position="430"/>
    </location>
</feature>
<dbReference type="Gene3D" id="1.25.40.20">
    <property type="entry name" value="Ankyrin repeat-containing domain"/>
    <property type="match status" value="1"/>
</dbReference>
<dbReference type="InterPro" id="IPR002110">
    <property type="entry name" value="Ankyrin_rpt"/>
</dbReference>
<sequence length="1169" mass="127204">MQHSAIAAKEESMTTLHRGQVLRQYCNKRTRTKETEICTSPKGMDKEKDLSSVFTSPVQVKDSHPTVTSELKPLSDSKLSTSQPQVIVRKFTLPPSSSSYSLPIKPKKNTDFGKPKQRWKQLCNLQHEMTTTLGISRVQMLSPSAPLTQEYCPGTLQSYAAGTLDIMDSTLQKLLTSKEVDVDSSIQSKEENCVPCVSSPVASSDDTVDSAADYVDVNEILDTAEEVPEIAAVAEVSSTGGTVSFGPFDTTYSNIGIVGGKLAIFQPLPGTKHIFQEEGGNPKVNTIVLKSPQGAAVEALRGKKVIKPFMSQMEEARSLLRMKLMQGNVKTCSEFATKEHGVGHKHLKHPFEPVMKEQNVVSGNRKHNSPSVIKEQNVIWANQKHKPEPSTKQQSVIQGDVKHASELYKNERNIKCGNLKNDTQPGSKNEQNVKHGNSRNDTDPASTEQNITDENLKHDDEPSSKDQNVSHRNLKNVSEPTSKEQNVAVHSVPQEAQCLKVAHDCLQDVLTKSPQTAALVAARQSSVQSKNSQSIKPSHNPTEDASAEWKQMEQLYLEIMKMKRRWNIAMKVERDVLRAKDIKLVQEVLLPARKVLLSEVGTQTNLFSLVESGRMVEMKISTDKNEDLGEMVSSGTKCVAEENIAVMQKPCGYVLNSGTPPAIIVSGCGKKLMARTGGIDEKVFEKNVSLSGGMTTASDEPDKKKVRLDVTLKSQNDPGGSVTSDMQATQSSSGTVSFDSGNNATNMEIQDPSQRSKSDVILLNSSIRTSEAEILHNLNVLRNTNIAVSGLPGVTNNPASSKPVKCGTNISSEKNRKSIYDIIVEHNIAAQVRKSPPKQKTMMEGIGGNENKSAAMVYFPDSDLLNKPRNTKSSEVAAKISDALVRQAFEDWARCGIPDESGNIPLHRAVINENITLVKRQCVVLCARKSKLDVYNLDKETPLHLAVLNGNAEIVRMLISFGAQSSVKDRNGNTALHLAVLHGNLDCVKAILNTNSTKSLPLDDINDEGYSPVHLCALNGKVEEMKCLIIKGAQVNLKDAKSGRTPLFHAVEANNCDLVQFLLANDANPNAANFSGHTPLSAAGEISFTSGNTTGEYSISDGINFSSKLVPLSRGSSVTQTLDEGSSIVFGGELLEDVCVDEVHENDCSSATMNGSSNSSSNIPWFLNE</sequence>
<dbReference type="Proteomes" id="UP000235965">
    <property type="component" value="Unassembled WGS sequence"/>
</dbReference>
<feature type="repeat" description="ANK" evidence="3">
    <location>
        <begin position="938"/>
        <end position="970"/>
    </location>
</feature>
<feature type="repeat" description="ANK" evidence="3">
    <location>
        <begin position="1008"/>
        <end position="1040"/>
    </location>
</feature>
<feature type="repeat" description="ANK" evidence="3">
    <location>
        <begin position="971"/>
        <end position="996"/>
    </location>
</feature>
<keyword evidence="2 3" id="KW-0040">ANK repeat</keyword>
<keyword evidence="1" id="KW-0677">Repeat</keyword>
<protein>
    <submittedName>
        <fullName evidence="5">Uncharacterized protein</fullName>
    </submittedName>
</protein>
<evidence type="ECO:0000256" key="4">
    <source>
        <dbReference type="SAM" id="MobiDB-lite"/>
    </source>
</evidence>
<evidence type="ECO:0000313" key="6">
    <source>
        <dbReference type="Proteomes" id="UP000235965"/>
    </source>
</evidence>
<dbReference type="Pfam" id="PF12796">
    <property type="entry name" value="Ank_2"/>
    <property type="match status" value="2"/>
</dbReference>
<feature type="region of interest" description="Disordered" evidence="4">
    <location>
        <begin position="713"/>
        <end position="757"/>
    </location>
</feature>
<dbReference type="STRING" id="105785.A0A2J7PW53"/>
<feature type="compositionally biased region" description="Low complexity" evidence="4">
    <location>
        <begin position="1150"/>
        <end position="1162"/>
    </location>
</feature>
<dbReference type="SMART" id="SM00248">
    <property type="entry name" value="ANK"/>
    <property type="match status" value="5"/>
</dbReference>
<dbReference type="InterPro" id="IPR051070">
    <property type="entry name" value="NF-kappa-B_inhibitor"/>
</dbReference>
<feature type="compositionally biased region" description="Polar residues" evidence="4">
    <location>
        <begin position="465"/>
        <end position="485"/>
    </location>
</feature>
<dbReference type="EMBL" id="NEVH01020937">
    <property type="protein sequence ID" value="PNF20572.1"/>
    <property type="molecule type" value="Genomic_DNA"/>
</dbReference>
<feature type="compositionally biased region" description="Basic and acidic residues" evidence="4">
    <location>
        <begin position="454"/>
        <end position="464"/>
    </location>
</feature>
<dbReference type="PROSITE" id="PS50297">
    <property type="entry name" value="ANK_REP_REGION"/>
    <property type="match status" value="4"/>
</dbReference>
<feature type="region of interest" description="Disordered" evidence="4">
    <location>
        <begin position="1150"/>
        <end position="1169"/>
    </location>
</feature>
<accession>A0A2J7PW53</accession>
<feature type="region of interest" description="Disordered" evidence="4">
    <location>
        <begin position="57"/>
        <end position="78"/>
    </location>
</feature>
<name>A0A2J7PW53_9NEOP</name>